<proteinExistence type="predicted"/>
<protein>
    <recommendedName>
        <fullName evidence="1">SpoVT-AbrB domain-containing protein</fullName>
    </recommendedName>
</protein>
<dbReference type="AlphaFoldDB" id="A0A1F5YKK7"/>
<dbReference type="GO" id="GO:0003677">
    <property type="term" value="F:DNA binding"/>
    <property type="evidence" value="ECO:0007669"/>
    <property type="project" value="InterPro"/>
</dbReference>
<reference evidence="2 3" key="1">
    <citation type="journal article" date="2016" name="Nat. Commun.">
        <title>Thousands of microbial genomes shed light on interconnected biogeochemical processes in an aquifer system.</title>
        <authorList>
            <person name="Anantharaman K."/>
            <person name="Brown C.T."/>
            <person name="Hug L.A."/>
            <person name="Sharon I."/>
            <person name="Castelle C.J."/>
            <person name="Probst A.J."/>
            <person name="Thomas B.C."/>
            <person name="Singh A."/>
            <person name="Wilkins M.J."/>
            <person name="Karaoz U."/>
            <person name="Brodie E.L."/>
            <person name="Williams K.H."/>
            <person name="Hubbard S.S."/>
            <person name="Banfield J.F."/>
        </authorList>
    </citation>
    <scope>NUCLEOTIDE SEQUENCE [LARGE SCALE GENOMIC DNA]</scope>
</reference>
<dbReference type="Proteomes" id="UP000177396">
    <property type="component" value="Unassembled WGS sequence"/>
</dbReference>
<feature type="domain" description="SpoVT-AbrB" evidence="1">
    <location>
        <begin position="12"/>
        <end position="39"/>
    </location>
</feature>
<dbReference type="EMBL" id="MFJB01000015">
    <property type="protein sequence ID" value="OGG00748.1"/>
    <property type="molecule type" value="Genomic_DNA"/>
</dbReference>
<evidence type="ECO:0000313" key="2">
    <source>
        <dbReference type="EMBL" id="OGG00748.1"/>
    </source>
</evidence>
<comment type="caution">
    <text evidence="2">The sequence shown here is derived from an EMBL/GenBank/DDBJ whole genome shotgun (WGS) entry which is preliminary data.</text>
</comment>
<name>A0A1F5YKK7_9BACT</name>
<accession>A0A1F5YKK7</accession>
<dbReference type="InterPro" id="IPR037914">
    <property type="entry name" value="SpoVT-AbrB_sf"/>
</dbReference>
<evidence type="ECO:0000259" key="1">
    <source>
        <dbReference type="Pfam" id="PF04014"/>
    </source>
</evidence>
<dbReference type="SUPFAM" id="SSF89447">
    <property type="entry name" value="AbrB/MazE/MraZ-like"/>
    <property type="match status" value="1"/>
</dbReference>
<dbReference type="InterPro" id="IPR007159">
    <property type="entry name" value="SpoVT-AbrB_dom"/>
</dbReference>
<sequence>MKQKIIKAGPFSLAVVIPAVFIHALGINKGDTVIVETDSIKGIVKMRFKGSLLQLSLPESKIKKKSHPQKN</sequence>
<gene>
    <name evidence="2" type="ORF">A2153_03180</name>
</gene>
<dbReference type="Pfam" id="PF04014">
    <property type="entry name" value="MazE_antitoxin"/>
    <property type="match status" value="1"/>
</dbReference>
<evidence type="ECO:0000313" key="3">
    <source>
        <dbReference type="Proteomes" id="UP000177396"/>
    </source>
</evidence>
<organism evidence="2 3">
    <name type="scientific">Candidatus Gottesmanbacteria bacterium RBG_16_38_7b</name>
    <dbReference type="NCBI Taxonomy" id="1798372"/>
    <lineage>
        <taxon>Bacteria</taxon>
        <taxon>Candidatus Gottesmaniibacteriota</taxon>
    </lineage>
</organism>